<keyword evidence="2 5" id="KW-0378">Hydrolase</keyword>
<dbReference type="GO" id="GO:0004151">
    <property type="term" value="F:dihydroorotase activity"/>
    <property type="evidence" value="ECO:0007669"/>
    <property type="project" value="UniProtKB-EC"/>
</dbReference>
<dbReference type="InterPro" id="IPR011059">
    <property type="entry name" value="Metal-dep_hydrolase_composite"/>
</dbReference>
<evidence type="ECO:0000256" key="1">
    <source>
        <dbReference type="ARBA" id="ARBA00010716"/>
    </source>
</evidence>
<sequence>MADGKRVLTIERAARGAALLLAATVLLAELPAAASPAATVHDIVYRGARAIDPETGLDAVRDIAVDGARIAAVSEVQLEGRRVIDARGLVAAPGFIDIHSHATTREAAGYQAKDGVTTRLELEIGAWPVSSWYEAKRGRELLNYGTSVSHTALRYFIQKGEGTAGLAALRDPMEKFGAKEADEPLSGAAAERLSVLLEQGVREGAIGIGSGTQYAPGITRREMLDVTAVAARTATCLFTHIRYGSLVEPDSTFEAVQESIGNAAVTGACVHVAHINSMAMRDAPFMAALMRDARARGVDITTETYPWGGSVDAVRSHFFDPGWERRWGVGVGDLQSRRTGKRLTQAEFDALRGGSEDDGVIMHMNSEATIAGLLREPAMLVASDGGRIEGPNGHPRSAGSFARLLGHYVRETRTLGLADALRRVTLLPAQRLEGFVPAMKRKGRLQPGMDADVVLFDPRTVGTRATYGDAARYSDGFRYVMVNGVLVVDGGRLVKDVSPGRPVFSRSRP</sequence>
<dbReference type="InterPro" id="IPR032466">
    <property type="entry name" value="Metal_Hydrolase"/>
</dbReference>
<dbReference type="InterPro" id="IPR023100">
    <property type="entry name" value="D-aminoacylase_insert_dom_sf"/>
</dbReference>
<dbReference type="EMBL" id="LT598653">
    <property type="protein sequence ID" value="SBV31926.1"/>
    <property type="molecule type" value="Genomic_DNA"/>
</dbReference>
<dbReference type="GO" id="GO:0006046">
    <property type="term" value="P:N-acetylglucosamine catabolic process"/>
    <property type="evidence" value="ECO:0007669"/>
    <property type="project" value="TreeGrafter"/>
</dbReference>
<dbReference type="Gene3D" id="3.20.20.140">
    <property type="entry name" value="Metal-dependent hydrolases"/>
    <property type="match status" value="1"/>
</dbReference>
<evidence type="ECO:0000256" key="2">
    <source>
        <dbReference type="ARBA" id="ARBA00022801"/>
    </source>
</evidence>
<accession>A0A1Y5PT94</accession>
<protein>
    <submittedName>
        <fullName evidence="5">Dihydroorotase</fullName>
        <ecNumber evidence="5">3.5.2.3</ecNumber>
    </submittedName>
</protein>
<reference evidence="5" key="1">
    <citation type="submission" date="2016-03" db="EMBL/GenBank/DDBJ databases">
        <authorList>
            <person name="Ploux O."/>
        </authorList>
    </citation>
    <scope>NUCLEOTIDE SEQUENCE</scope>
    <source>
        <strain evidence="5">UC10</strain>
    </source>
</reference>
<dbReference type="AlphaFoldDB" id="A0A1Y5PT94"/>
<evidence type="ECO:0000313" key="5">
    <source>
        <dbReference type="EMBL" id="SBV31926.1"/>
    </source>
</evidence>
<dbReference type="PANTHER" id="PTHR11113">
    <property type="entry name" value="N-ACETYLGLUCOSAMINE-6-PHOSPHATE DEACETYLASE"/>
    <property type="match status" value="1"/>
</dbReference>
<dbReference type="NCBIfam" id="NF006560">
    <property type="entry name" value="PRK09061.1"/>
    <property type="match status" value="1"/>
</dbReference>
<dbReference type="Gene3D" id="2.30.40.10">
    <property type="entry name" value="Urease, subunit C, domain 1"/>
    <property type="match status" value="1"/>
</dbReference>
<feature type="signal peptide" evidence="3">
    <location>
        <begin position="1"/>
        <end position="28"/>
    </location>
</feature>
<name>A0A1Y5PT94_9SPHN</name>
<dbReference type="KEGG" id="sphu:SPPYR_0806"/>
<dbReference type="SUPFAM" id="SSF51556">
    <property type="entry name" value="Metallo-dependent hydrolases"/>
    <property type="match status" value="1"/>
</dbReference>
<proteinExistence type="inferred from homology"/>
<evidence type="ECO:0000259" key="4">
    <source>
        <dbReference type="Pfam" id="PF07969"/>
    </source>
</evidence>
<dbReference type="InterPro" id="IPR013108">
    <property type="entry name" value="Amidohydro_3"/>
</dbReference>
<organism evidence="5">
    <name type="scientific">uncultured Sphingopyxis sp</name>
    <dbReference type="NCBI Taxonomy" id="310581"/>
    <lineage>
        <taxon>Bacteria</taxon>
        <taxon>Pseudomonadati</taxon>
        <taxon>Pseudomonadota</taxon>
        <taxon>Alphaproteobacteria</taxon>
        <taxon>Sphingomonadales</taxon>
        <taxon>Sphingomonadaceae</taxon>
        <taxon>Sphingopyxis</taxon>
        <taxon>environmental samples</taxon>
    </lineage>
</organism>
<dbReference type="GO" id="GO:0008448">
    <property type="term" value="F:N-acetylglucosamine-6-phosphate deacetylase activity"/>
    <property type="evidence" value="ECO:0007669"/>
    <property type="project" value="TreeGrafter"/>
</dbReference>
<dbReference type="Gene3D" id="3.30.1490.130">
    <property type="entry name" value="D-aminoacylase. Domain 3"/>
    <property type="match status" value="1"/>
</dbReference>
<dbReference type="EC" id="3.5.2.3" evidence="5"/>
<gene>
    <name evidence="5" type="ORF">SPPYR_0806</name>
</gene>
<feature type="chain" id="PRO_5012915574" evidence="3">
    <location>
        <begin position="29"/>
        <end position="509"/>
    </location>
</feature>
<comment type="similarity">
    <text evidence="1">Belongs to the metallo-dependent hydrolases superfamily. NagA family.</text>
</comment>
<dbReference type="Pfam" id="PF07969">
    <property type="entry name" value="Amidohydro_3"/>
    <property type="match status" value="1"/>
</dbReference>
<dbReference type="SUPFAM" id="SSF51338">
    <property type="entry name" value="Composite domain of metallo-dependent hydrolases"/>
    <property type="match status" value="1"/>
</dbReference>
<feature type="domain" description="Amidohydrolase 3" evidence="4">
    <location>
        <begin position="368"/>
        <end position="488"/>
    </location>
</feature>
<evidence type="ECO:0000256" key="3">
    <source>
        <dbReference type="SAM" id="SignalP"/>
    </source>
</evidence>
<keyword evidence="3" id="KW-0732">Signal</keyword>
<dbReference type="PANTHER" id="PTHR11113:SF14">
    <property type="entry name" value="N-ACETYLGLUCOSAMINE-6-PHOSPHATE DEACETYLASE"/>
    <property type="match status" value="1"/>
</dbReference>